<dbReference type="RefSeq" id="YP_010796513.1">
    <property type="nucleotide sequence ID" value="NC_076031.1"/>
</dbReference>
<reference evidence="2 3" key="1">
    <citation type="submission" date="2018-03" db="EMBL/GenBank/DDBJ databases">
        <title>Complete genome sequence of a second alphabaculovirus from the true armyworm, Mythimna unipuncta.</title>
        <authorList>
            <person name="Harrison R.L."/>
            <person name="Mowery J.D."/>
            <person name="Bauchan G.R."/>
            <person name="Theilmann D.A."/>
            <person name="Erlandson M.A."/>
        </authorList>
    </citation>
    <scope>NUCLEOTIDE SEQUENCE [LARGE SCALE GENOMIC DNA]</scope>
    <source>
        <strain evidence="2 3">KY310</strain>
    </source>
</reference>
<name>A0A346TPJ1_9ABAC</name>
<organism evidence="2 3">
    <name type="scientific">Mythimna unipuncta nucleopolyhedrovirus</name>
    <dbReference type="NCBI Taxonomy" id="447897"/>
    <lineage>
        <taxon>Viruses</taxon>
        <taxon>Viruses incertae sedis</taxon>
        <taxon>Naldaviricetes</taxon>
        <taxon>Lefavirales</taxon>
        <taxon>Baculoviridae</taxon>
        <taxon>Alphabaculovirus</taxon>
    </lineage>
</organism>
<feature type="compositionally biased region" description="Acidic residues" evidence="1">
    <location>
        <begin position="121"/>
        <end position="130"/>
    </location>
</feature>
<feature type="region of interest" description="Disordered" evidence="1">
    <location>
        <begin position="78"/>
        <end position="155"/>
    </location>
</feature>
<keyword evidence="3" id="KW-1185">Reference proteome</keyword>
<proteinExistence type="predicted"/>
<evidence type="ECO:0000256" key="1">
    <source>
        <dbReference type="SAM" id="MobiDB-lite"/>
    </source>
</evidence>
<dbReference type="SUPFAM" id="SSF140376">
    <property type="entry name" value="ChaB-like"/>
    <property type="match status" value="1"/>
</dbReference>
<protein>
    <submittedName>
        <fullName evidence="2">AC58/59</fullName>
    </submittedName>
</protein>
<dbReference type="Proteomes" id="UP000501969">
    <property type="component" value="Segment"/>
</dbReference>
<dbReference type="Pfam" id="PF06150">
    <property type="entry name" value="ChaB"/>
    <property type="match status" value="1"/>
</dbReference>
<feature type="compositionally biased region" description="Basic and acidic residues" evidence="1">
    <location>
        <begin position="96"/>
        <end position="110"/>
    </location>
</feature>
<accession>A0A346TPJ1</accession>
<dbReference type="InterPro" id="IPR009317">
    <property type="entry name" value="ChaB"/>
</dbReference>
<dbReference type="InterPro" id="IPR037205">
    <property type="entry name" value="ChaB_sf"/>
</dbReference>
<evidence type="ECO:0000313" key="3">
    <source>
        <dbReference type="Proteomes" id="UP000501969"/>
    </source>
</evidence>
<dbReference type="KEGG" id="vg:80534008"/>
<dbReference type="Gene3D" id="1.10.1740.70">
    <property type="entry name" value="ChaB"/>
    <property type="match status" value="1"/>
</dbReference>
<dbReference type="GeneID" id="80534008"/>
<evidence type="ECO:0000313" key="2">
    <source>
        <dbReference type="EMBL" id="AXU41501.1"/>
    </source>
</evidence>
<sequence length="183" mass="21390">MSSVNYSTENPFVDPELPLRAKRLFAETFRKHYHPELNNEHIAINAAWDAVNKRYVKLNNSWMPNKAATIIVKHNLHESNSTSSSDDEGAPIGFQRIEHGTKPLQKDSHPVHIKPVGNVIDYDEQEEEENRENLSDSTTNTSDDEDNDYKPSFKRTRFDKLNHDYSFRKRTPLSVYKQKRYKK</sequence>
<dbReference type="EMBL" id="MH124167">
    <property type="protein sequence ID" value="AXU41501.1"/>
    <property type="molecule type" value="Genomic_DNA"/>
</dbReference>